<dbReference type="GO" id="GO:0005381">
    <property type="term" value="F:iron ion transmembrane transporter activity"/>
    <property type="evidence" value="ECO:0007669"/>
    <property type="project" value="UniProtKB-UniRule"/>
</dbReference>
<dbReference type="AlphaFoldDB" id="A0A914EPQ0"/>
<keyword evidence="3 7" id="KW-0813">Transport</keyword>
<dbReference type="SUPFAM" id="SSF103473">
    <property type="entry name" value="MFS general substrate transporter"/>
    <property type="match status" value="1"/>
</dbReference>
<keyword evidence="5" id="KW-1133">Transmembrane helix</keyword>
<evidence type="ECO:0000256" key="4">
    <source>
        <dbReference type="ARBA" id="ARBA00022692"/>
    </source>
</evidence>
<dbReference type="InterPro" id="IPR036397">
    <property type="entry name" value="RNaseH_sf"/>
</dbReference>
<dbReference type="Gene3D" id="3.30.420.10">
    <property type="entry name" value="Ribonuclease H-like superfamily/Ribonuclease H"/>
    <property type="match status" value="1"/>
</dbReference>
<keyword evidence="4" id="KW-0812">Transmembrane</keyword>
<comment type="function">
    <text evidence="7">May be involved in iron transport and iron homeostasis.</text>
</comment>
<dbReference type="WBParaSite" id="ACRNAN_scaffold957.g30081.t1">
    <property type="protein sequence ID" value="ACRNAN_scaffold957.g30081.t1"/>
    <property type="gene ID" value="ACRNAN_scaffold957.g30081"/>
</dbReference>
<dbReference type="GO" id="GO:0016020">
    <property type="term" value="C:membrane"/>
    <property type="evidence" value="ECO:0007669"/>
    <property type="project" value="UniProtKB-SubCell"/>
</dbReference>
<proteinExistence type="inferred from homology"/>
<keyword evidence="6" id="KW-0472">Membrane</keyword>
<evidence type="ECO:0000256" key="1">
    <source>
        <dbReference type="ARBA" id="ARBA00004141"/>
    </source>
</evidence>
<organism evidence="9 10">
    <name type="scientific">Acrobeloides nanus</name>
    <dbReference type="NCBI Taxonomy" id="290746"/>
    <lineage>
        <taxon>Eukaryota</taxon>
        <taxon>Metazoa</taxon>
        <taxon>Ecdysozoa</taxon>
        <taxon>Nematoda</taxon>
        <taxon>Chromadorea</taxon>
        <taxon>Rhabditida</taxon>
        <taxon>Tylenchina</taxon>
        <taxon>Cephalobomorpha</taxon>
        <taxon>Cephaloboidea</taxon>
        <taxon>Cephalobidae</taxon>
        <taxon>Acrobeloides</taxon>
    </lineage>
</organism>
<comment type="subcellular location">
    <subcellularLocation>
        <location evidence="1 7">Membrane</location>
        <topology evidence="1 7">Multi-pass membrane protein</topology>
    </subcellularLocation>
</comment>
<name>A0A914EPQ0_9BILA</name>
<accession>A0A914EPQ0</accession>
<dbReference type="InterPro" id="IPR036259">
    <property type="entry name" value="MFS_trans_sf"/>
</dbReference>
<keyword evidence="9" id="KW-1185">Reference proteome</keyword>
<evidence type="ECO:0000313" key="9">
    <source>
        <dbReference type="Proteomes" id="UP000887540"/>
    </source>
</evidence>
<evidence type="ECO:0000313" key="10">
    <source>
        <dbReference type="WBParaSite" id="ACRNAN_scaffold957.g30081.t1"/>
    </source>
</evidence>
<dbReference type="GO" id="GO:0003676">
    <property type="term" value="F:nucleic acid binding"/>
    <property type="evidence" value="ECO:0007669"/>
    <property type="project" value="InterPro"/>
</dbReference>
<evidence type="ECO:0000256" key="5">
    <source>
        <dbReference type="ARBA" id="ARBA00022989"/>
    </source>
</evidence>
<dbReference type="Pfam" id="PF01359">
    <property type="entry name" value="Transposase_1"/>
    <property type="match status" value="1"/>
</dbReference>
<feature type="signal peptide" evidence="8">
    <location>
        <begin position="1"/>
        <end position="38"/>
    </location>
</feature>
<dbReference type="PANTHER" id="PTHR11660">
    <property type="entry name" value="SOLUTE CARRIER FAMILY 40 MEMBER"/>
    <property type="match status" value="1"/>
</dbReference>
<keyword evidence="8" id="KW-0732">Signal</keyword>
<evidence type="ECO:0000256" key="2">
    <source>
        <dbReference type="ARBA" id="ARBA00006279"/>
    </source>
</evidence>
<dbReference type="InterPro" id="IPR001888">
    <property type="entry name" value="Transposase_1"/>
</dbReference>
<dbReference type="PANTHER" id="PTHR11660:SF57">
    <property type="entry name" value="SOLUTE CARRIER FAMILY 40 MEMBER"/>
    <property type="match status" value="1"/>
</dbReference>
<feature type="chain" id="PRO_5037218704" description="Solute carrier family 40 member" evidence="8">
    <location>
        <begin position="39"/>
        <end position="441"/>
    </location>
</feature>
<evidence type="ECO:0000256" key="3">
    <source>
        <dbReference type="ARBA" id="ARBA00022448"/>
    </source>
</evidence>
<dbReference type="Pfam" id="PF06963">
    <property type="entry name" value="FPN1"/>
    <property type="match status" value="1"/>
</dbReference>
<dbReference type="InterPro" id="IPR009716">
    <property type="entry name" value="Ferroportin-1"/>
</dbReference>
<comment type="similarity">
    <text evidence="2 7">Belongs to the ferroportin (FP) (TC 2.A.100) family. SLC40A subfamily.</text>
</comment>
<reference evidence="10" key="1">
    <citation type="submission" date="2022-11" db="UniProtKB">
        <authorList>
            <consortium name="WormBaseParasite"/>
        </authorList>
    </citation>
    <scope>IDENTIFICATION</scope>
</reference>
<evidence type="ECO:0000256" key="8">
    <source>
        <dbReference type="SAM" id="SignalP"/>
    </source>
</evidence>
<keyword evidence="7" id="KW-0406">Ion transport</keyword>
<dbReference type="Proteomes" id="UP000887540">
    <property type="component" value="Unplaced"/>
</dbReference>
<protein>
    <recommendedName>
        <fullName evidence="7">Solute carrier family 40 member</fullName>
    </recommendedName>
</protein>
<sequence length="441" mass="49834">MTISLAATLLAICFILPEEVKNLRFALLILALVAKALSRCSSQSEKMVLTKDWLVILTEREDKNSLSEKNSTMSIIDQITLIIAPIISGYLCRSIGSFYACFVMLTWNLVSWVVERYLLIRLYKDVKELSMRVHVDKNKLLDAENQSTEDKVQTSNQGVIRTFCKQKTAPAAMALAMLYLTVLSFDGVSMSYGRAQGLPENLIGNLRSMASVLAMAAAIIYRAAAEELQEVYLLSDLNKGARFVAASGNLERYDNGNLNLDLILTDDEKWVLYVNVIRQREWRPQGERATPTAKPGLHPKKVLLYLWWDTEGPVHWELLPQGQTITAEVYCEQLDRVAEALAEKRPHRQQHIFLHDNAPTWMGSLGPSSLLSGSRAYRLQGLPIASALAGWKRICDEDDVRTSIQEWMDSKPAGFWVKGIVELPNRWTKVVEYEGDYFPDE</sequence>
<evidence type="ECO:0000256" key="7">
    <source>
        <dbReference type="RuleBase" id="RU365065"/>
    </source>
</evidence>
<evidence type="ECO:0000256" key="6">
    <source>
        <dbReference type="ARBA" id="ARBA00023136"/>
    </source>
</evidence>